<proteinExistence type="predicted"/>
<reference evidence="5 6" key="1">
    <citation type="submission" date="2016-07" db="EMBL/GenBank/DDBJ databases">
        <authorList>
            <person name="Townsley L."/>
            <person name="Shank E.A."/>
        </authorList>
    </citation>
    <scope>NUCLEOTIDE SEQUENCE [LARGE SCALE GENOMIC DNA]</scope>
    <source>
        <strain evidence="5 6">CH01</strain>
    </source>
</reference>
<evidence type="ECO:0000259" key="4">
    <source>
        <dbReference type="Pfam" id="PF10145"/>
    </source>
</evidence>
<name>A0ABX3A366_9BACI</name>
<dbReference type="PANTHER" id="PTHR37813">
    <property type="entry name" value="FELS-2 PROPHAGE PROTEIN"/>
    <property type="match status" value="1"/>
</dbReference>
<dbReference type="Pfam" id="PF10145">
    <property type="entry name" value="PhageMin_Tail"/>
    <property type="match status" value="1"/>
</dbReference>
<dbReference type="EMBL" id="MDKC01000001">
    <property type="protein sequence ID" value="ODG93738.1"/>
    <property type="molecule type" value="Genomic_DNA"/>
</dbReference>
<accession>A0ABX3A366</accession>
<keyword evidence="6" id="KW-1185">Reference proteome</keyword>
<feature type="coiled-coil region" evidence="2">
    <location>
        <begin position="47"/>
        <end position="120"/>
    </location>
</feature>
<comment type="caution">
    <text evidence="5">The sequence shown here is derived from an EMBL/GenBank/DDBJ whole genome shotgun (WGS) entry which is preliminary data.</text>
</comment>
<feature type="domain" description="Phage tail tape measure protein" evidence="4">
    <location>
        <begin position="217"/>
        <end position="401"/>
    </location>
</feature>
<evidence type="ECO:0000313" key="6">
    <source>
        <dbReference type="Proteomes" id="UP000094580"/>
    </source>
</evidence>
<dbReference type="Gene3D" id="1.20.1170.10">
    <property type="match status" value="1"/>
</dbReference>
<evidence type="ECO:0000256" key="2">
    <source>
        <dbReference type="SAM" id="Coils"/>
    </source>
</evidence>
<dbReference type="Proteomes" id="UP000094580">
    <property type="component" value="Unassembled WGS sequence"/>
</dbReference>
<evidence type="ECO:0000313" key="5">
    <source>
        <dbReference type="EMBL" id="ODG93738.1"/>
    </source>
</evidence>
<feature type="compositionally biased region" description="Polar residues" evidence="3">
    <location>
        <begin position="528"/>
        <end position="574"/>
    </location>
</feature>
<keyword evidence="2" id="KW-0175">Coiled coil</keyword>
<evidence type="ECO:0000256" key="1">
    <source>
        <dbReference type="ARBA" id="ARBA00022612"/>
    </source>
</evidence>
<dbReference type="RefSeq" id="WP_069031923.1">
    <property type="nucleotide sequence ID" value="NZ_MDKC01000001.1"/>
</dbReference>
<protein>
    <recommendedName>
        <fullName evidence="4">Phage tail tape measure protein domain-containing protein</fullName>
    </recommendedName>
</protein>
<organism evidence="5 6">
    <name type="scientific">Gottfriedia luciferensis</name>
    <dbReference type="NCBI Taxonomy" id="178774"/>
    <lineage>
        <taxon>Bacteria</taxon>
        <taxon>Bacillati</taxon>
        <taxon>Bacillota</taxon>
        <taxon>Bacilli</taxon>
        <taxon>Bacillales</taxon>
        <taxon>Bacillaceae</taxon>
        <taxon>Gottfriedia</taxon>
    </lineage>
</organism>
<sequence>MSEDVKGIDLALRMETKEFNKALKEVKGNLTESRKDFRLLDAELKNVEKSEEGLKDAIRRLDSVLENQKDTVKELERAYESQKNQLPANSKELKHLADTLRNAKIDMERTKTSVNRFNRELDDIKGSGGGAVDAVGEVADGIPVLGEAIGALGAGPAGAIAGIITGLGLLGKAAFDASQDMDKANRKMTNALGLTKDEGEKLGDTLADINLNGWSDSLEEGADAIISVKNNFKDINDTDLEKITTFAQAFGKTFGEDVNDVTKSASALMNDFGIDSETAFDKMANAAQNGGNRQQDLLDTINEYGGYFKESGYSADEFFNLLNAGLDAGALNADKVADAVKEFPIALNDGRVEKALGNFSKGTKDVFKEFENGKATSRDVMESIIKDIEATKDPEQKRQQLMSLGISQFEDLGIKGVEALNNTGQAAEDTKGKMQKIVSEGVTPFQKELNKAKGPINRDLQEIGNKASNIATNLLKAYNYTQNLAASSPKLRNALMTGLYVATPQWMKTALTVLNLLGTAPSNINYDTGNINTRIPQPGASTSGPRRNTGGSKNGNSINTRLPQPSSITVNNYSPKALNERESAKQTKRTLNNISRSWY</sequence>
<feature type="region of interest" description="Disordered" evidence="3">
    <location>
        <begin position="528"/>
        <end position="599"/>
    </location>
</feature>
<dbReference type="PANTHER" id="PTHR37813:SF1">
    <property type="entry name" value="FELS-2 PROPHAGE PROTEIN"/>
    <property type="match status" value="1"/>
</dbReference>
<dbReference type="InterPro" id="IPR010090">
    <property type="entry name" value="Phage_tape_meas"/>
</dbReference>
<evidence type="ECO:0000256" key="3">
    <source>
        <dbReference type="SAM" id="MobiDB-lite"/>
    </source>
</evidence>
<keyword evidence="1" id="KW-1188">Viral release from host cell</keyword>
<gene>
    <name evidence="5" type="ORF">BED47_00790</name>
</gene>
<feature type="compositionally biased region" description="Polar residues" evidence="3">
    <location>
        <begin position="589"/>
        <end position="599"/>
    </location>
</feature>
<dbReference type="SUPFAM" id="SSF57997">
    <property type="entry name" value="Tropomyosin"/>
    <property type="match status" value="1"/>
</dbReference>